<evidence type="ECO:0000256" key="2">
    <source>
        <dbReference type="ARBA" id="ARBA00022598"/>
    </source>
</evidence>
<dbReference type="InterPro" id="IPR042099">
    <property type="entry name" value="ANL_N_sf"/>
</dbReference>
<keyword evidence="2 5" id="KW-0436">Ligase</keyword>
<dbReference type="PANTHER" id="PTHR43201">
    <property type="entry name" value="ACYL-COA SYNTHETASE"/>
    <property type="match status" value="1"/>
</dbReference>
<dbReference type="EMBL" id="DXGC01000113">
    <property type="protein sequence ID" value="HIW92593.1"/>
    <property type="molecule type" value="Genomic_DNA"/>
</dbReference>
<dbReference type="NCBIfam" id="NF004837">
    <property type="entry name" value="PRK06187.1"/>
    <property type="match status" value="1"/>
</dbReference>
<dbReference type="InterPro" id="IPR000873">
    <property type="entry name" value="AMP-dep_synth/lig_dom"/>
</dbReference>
<evidence type="ECO:0000256" key="1">
    <source>
        <dbReference type="ARBA" id="ARBA00006432"/>
    </source>
</evidence>
<dbReference type="SUPFAM" id="SSF56801">
    <property type="entry name" value="Acetyl-CoA synthetase-like"/>
    <property type="match status" value="1"/>
</dbReference>
<dbReference type="InterPro" id="IPR020845">
    <property type="entry name" value="AMP-binding_CS"/>
</dbReference>
<dbReference type="Gene3D" id="3.40.50.12780">
    <property type="entry name" value="N-terminal domain of ligase-like"/>
    <property type="match status" value="1"/>
</dbReference>
<comment type="caution">
    <text evidence="5">The sequence shown here is derived from an EMBL/GenBank/DDBJ whole genome shotgun (WGS) entry which is preliminary data.</text>
</comment>
<evidence type="ECO:0000313" key="6">
    <source>
        <dbReference type="Proteomes" id="UP000824190"/>
    </source>
</evidence>
<dbReference type="Pfam" id="PF13193">
    <property type="entry name" value="AMP-binding_C"/>
    <property type="match status" value="1"/>
</dbReference>
<gene>
    <name evidence="5" type="ORF">H9870_13150</name>
</gene>
<name>A0A9D1UMB2_9CORY</name>
<evidence type="ECO:0000259" key="3">
    <source>
        <dbReference type="Pfam" id="PF00501"/>
    </source>
</evidence>
<protein>
    <submittedName>
        <fullName evidence="5">Long-chain fatty acid--CoA ligase</fullName>
    </submittedName>
</protein>
<dbReference type="Proteomes" id="UP000824190">
    <property type="component" value="Unassembled WGS sequence"/>
</dbReference>
<dbReference type="InterPro" id="IPR025110">
    <property type="entry name" value="AMP-bd_C"/>
</dbReference>
<comment type="similarity">
    <text evidence="1">Belongs to the ATP-dependent AMP-binding enzyme family.</text>
</comment>
<reference evidence="5" key="1">
    <citation type="journal article" date="2021" name="PeerJ">
        <title>Extensive microbial diversity within the chicken gut microbiome revealed by metagenomics and culture.</title>
        <authorList>
            <person name="Gilroy R."/>
            <person name="Ravi A."/>
            <person name="Getino M."/>
            <person name="Pursley I."/>
            <person name="Horton D.L."/>
            <person name="Alikhan N.F."/>
            <person name="Baker D."/>
            <person name="Gharbi K."/>
            <person name="Hall N."/>
            <person name="Watson M."/>
            <person name="Adriaenssens E.M."/>
            <person name="Foster-Nyarko E."/>
            <person name="Jarju S."/>
            <person name="Secka A."/>
            <person name="Antonio M."/>
            <person name="Oren A."/>
            <person name="Chaudhuri R.R."/>
            <person name="La Ragione R."/>
            <person name="Hildebrand F."/>
            <person name="Pallen M.J."/>
        </authorList>
    </citation>
    <scope>NUCLEOTIDE SEQUENCE</scope>
    <source>
        <strain evidence="5">CHK32-1732</strain>
    </source>
</reference>
<dbReference type="InterPro" id="IPR045851">
    <property type="entry name" value="AMP-bd_C_sf"/>
</dbReference>
<proteinExistence type="inferred from homology"/>
<evidence type="ECO:0000259" key="4">
    <source>
        <dbReference type="Pfam" id="PF13193"/>
    </source>
</evidence>
<dbReference type="PANTHER" id="PTHR43201:SF5">
    <property type="entry name" value="MEDIUM-CHAIN ACYL-COA LIGASE ACSF2, MITOCHONDRIAL"/>
    <property type="match status" value="1"/>
</dbReference>
<dbReference type="GO" id="GO:0006631">
    <property type="term" value="P:fatty acid metabolic process"/>
    <property type="evidence" value="ECO:0007669"/>
    <property type="project" value="TreeGrafter"/>
</dbReference>
<feature type="domain" description="AMP-binding enzyme C-terminal" evidence="4">
    <location>
        <begin position="432"/>
        <end position="507"/>
    </location>
</feature>
<accession>A0A9D1UMB2</accession>
<evidence type="ECO:0000313" key="5">
    <source>
        <dbReference type="EMBL" id="HIW92593.1"/>
    </source>
</evidence>
<dbReference type="PROSITE" id="PS00455">
    <property type="entry name" value="AMP_BINDING"/>
    <property type="match status" value="1"/>
</dbReference>
<dbReference type="GO" id="GO:0031956">
    <property type="term" value="F:medium-chain fatty acid-CoA ligase activity"/>
    <property type="evidence" value="ECO:0007669"/>
    <property type="project" value="TreeGrafter"/>
</dbReference>
<sequence length="516" mass="56118">MSFNLATILEEPARTSGSRPLLRLPDRTLNYAQVDREAGRVAAGLLELGLEPGDRVAVQLPNTAEFVFSYFGVVKAGLVMVPLNPQLTSREIAYHLGDSGARVLITGGKALNEARHARAEDPALADVSLYTVDDVPGGAAPEPAEPVEGVVDFGRLLADAPLALSRATDADDTVILLYTSGTTGRPKGAKLTHSQMYMNCTVGGELFDVTERDIMFGVLPLFHVFGLSSVLNIAVRYGASLVLQEQFDARTVIETIESVGVTVFHGVPTMYGALTEAYDGAHDMSTLRTAISGGAAMPEGVMRSFEERFNGVAVLEGYGLSETASVASFNISREERRPLSIGKPIWGTRMAILDSDDNELPDGPGNIGEVVVRGHNVMKGYHQNPEATAKAVRDGWFHTGDLGYRDEDGFFYIVDRLKDLILRGGYNVYPREIEEVLYSHPDVSEVAVVGRPDERLGEEVHAFVALTDHQAVTEEDLKAYCKERLAAYKYPRQIHLMGEIPKGATGKILKRELPVE</sequence>
<dbReference type="Gene3D" id="3.30.300.30">
    <property type="match status" value="1"/>
</dbReference>
<dbReference type="CDD" id="cd05936">
    <property type="entry name" value="FC-FACS_FadD_like"/>
    <property type="match status" value="1"/>
</dbReference>
<organism evidence="5 6">
    <name type="scientific">Candidatus Corynebacterium avicola</name>
    <dbReference type="NCBI Taxonomy" id="2838527"/>
    <lineage>
        <taxon>Bacteria</taxon>
        <taxon>Bacillati</taxon>
        <taxon>Actinomycetota</taxon>
        <taxon>Actinomycetes</taxon>
        <taxon>Mycobacteriales</taxon>
        <taxon>Corynebacteriaceae</taxon>
        <taxon>Corynebacterium</taxon>
    </lineage>
</organism>
<dbReference type="AlphaFoldDB" id="A0A9D1UMB2"/>
<dbReference type="Pfam" id="PF00501">
    <property type="entry name" value="AMP-binding"/>
    <property type="match status" value="1"/>
</dbReference>
<dbReference type="FunFam" id="3.30.300.30:FF:000008">
    <property type="entry name" value="2,3-dihydroxybenzoate-AMP ligase"/>
    <property type="match status" value="1"/>
</dbReference>
<reference evidence="5" key="2">
    <citation type="submission" date="2021-04" db="EMBL/GenBank/DDBJ databases">
        <authorList>
            <person name="Gilroy R."/>
        </authorList>
    </citation>
    <scope>NUCLEOTIDE SEQUENCE</scope>
    <source>
        <strain evidence="5">CHK32-1732</strain>
    </source>
</reference>
<feature type="domain" description="AMP-dependent synthetase/ligase" evidence="3">
    <location>
        <begin position="10"/>
        <end position="382"/>
    </location>
</feature>